<dbReference type="Proteomes" id="UP000007878">
    <property type="component" value="Chromosome"/>
</dbReference>
<name>A0ABM5MTE5_RICCA</name>
<dbReference type="InterPro" id="IPR012337">
    <property type="entry name" value="RNaseH-like_sf"/>
</dbReference>
<keyword evidence="1" id="KW-0472">Membrane</keyword>
<keyword evidence="1" id="KW-1133">Transmembrane helix</keyword>
<protein>
    <submittedName>
        <fullName evidence="2">Integrase catalytic subunit</fullName>
    </submittedName>
</protein>
<evidence type="ECO:0000313" key="3">
    <source>
        <dbReference type="Proteomes" id="UP000007878"/>
    </source>
</evidence>
<dbReference type="SUPFAM" id="SSF53098">
    <property type="entry name" value="Ribonuclease H-like"/>
    <property type="match status" value="1"/>
</dbReference>
<gene>
    <name evidence="2" type="ORF">RCA_02425</name>
</gene>
<reference evidence="3" key="1">
    <citation type="submission" date="2012-02" db="EMBL/GenBank/DDBJ databases">
        <title>Complete genome sequence of Rickettsia parkeri strain Portsmouth.</title>
        <authorList>
            <person name="Johnson S.L."/>
            <person name="Munk A.C."/>
            <person name="Han S."/>
            <person name="Bruce D.C."/>
            <person name="Dasch G.A."/>
        </authorList>
    </citation>
    <scope>NUCLEOTIDE SEQUENCE [LARGE SCALE GENOMIC DNA]</scope>
    <source>
        <strain evidence="3">CA410</strain>
    </source>
</reference>
<organism evidence="2 3">
    <name type="scientific">Rickettsia canadensis str. CA410</name>
    <dbReference type="NCBI Taxonomy" id="1105107"/>
    <lineage>
        <taxon>Bacteria</taxon>
        <taxon>Pseudomonadati</taxon>
        <taxon>Pseudomonadota</taxon>
        <taxon>Alphaproteobacteria</taxon>
        <taxon>Rickettsiales</taxon>
        <taxon>Rickettsiaceae</taxon>
        <taxon>Rickettsieae</taxon>
        <taxon>Rickettsia</taxon>
        <taxon>belli group</taxon>
    </lineage>
</organism>
<keyword evidence="1" id="KW-0812">Transmembrane</keyword>
<accession>A0ABM5MTE5</accession>
<evidence type="ECO:0000313" key="2">
    <source>
        <dbReference type="EMBL" id="AFB21058.1"/>
    </source>
</evidence>
<dbReference type="Gene3D" id="3.30.420.10">
    <property type="entry name" value="Ribonuclease H-like superfamily/Ribonuclease H"/>
    <property type="match status" value="1"/>
</dbReference>
<dbReference type="EMBL" id="CP003304">
    <property type="protein sequence ID" value="AFB21058.1"/>
    <property type="molecule type" value="Genomic_DNA"/>
</dbReference>
<dbReference type="InterPro" id="IPR036397">
    <property type="entry name" value="RNaseH_sf"/>
</dbReference>
<feature type="transmembrane region" description="Helical" evidence="1">
    <location>
        <begin position="87"/>
        <end position="104"/>
    </location>
</feature>
<proteinExistence type="predicted"/>
<evidence type="ECO:0000256" key="1">
    <source>
        <dbReference type="SAM" id="Phobius"/>
    </source>
</evidence>
<keyword evidence="3" id="KW-1185">Reference proteome</keyword>
<sequence length="117" mass="13296">MAIENIDHTKTKARSTQTNGICETLHRTLKDEFYDIAFCKKIYNSLEDLQIDLDQYLKTNITILDLILESSVTEKILCKLSRIASKLLKISLLILTYLTALLLLNQSVSIRSSIMGC</sequence>